<dbReference type="Pfam" id="PF03469">
    <property type="entry name" value="XH"/>
    <property type="match status" value="1"/>
</dbReference>
<reference evidence="4" key="1">
    <citation type="submission" date="2013-01" db="EMBL/GenBank/DDBJ databases">
        <title>Draft Genome Sequence of a Mulberry Tree, Morus notabilis C.K. Schneid.</title>
        <authorList>
            <person name="He N."/>
            <person name="Zhao S."/>
        </authorList>
    </citation>
    <scope>NUCLEOTIDE SEQUENCE</scope>
</reference>
<dbReference type="PANTHER" id="PTHR21596">
    <property type="entry name" value="RIBONUCLEASE P SUBUNIT P38"/>
    <property type="match status" value="1"/>
</dbReference>
<sequence>MAQRDEMLDAHHDIEDRGDDRWEYLLSQTRDMKKNVFDQFEKLFSEQEKLVRDLEAQEKKLKLREQELEQEEAEIQNERIKLIREKELNESIALCRKKDAGNKLRLAEEEKKEIEKLQKRVAELENLVEAKDSLELAIERMNKALDNIDHADTAKNDDEDLRKQMDELREQLEEKEDDLEAMKQLNDDLIVKERTSNDELHQSRMALIQGWSENLSRAYIGVKTLGELDSKPFRTATKRKFSDEEAEDKALESYSLWDSYLRDPRWHPFKIVPHKANYTKEIIDEDDEKLKSLKNEYGDEVYNAVVTALEELNEYNPKERYAVMELWNFKEDRKASLKEGIEFVLKQWKSKRRRNSYYGQKD</sequence>
<dbReference type="STRING" id="981085.W9RUE7"/>
<dbReference type="EMBL" id="KE345646">
    <property type="protein sequence ID" value="EXC10665.1"/>
    <property type="molecule type" value="Genomic_DNA"/>
</dbReference>
<evidence type="ECO:0000259" key="2">
    <source>
        <dbReference type="Pfam" id="PF03469"/>
    </source>
</evidence>
<dbReference type="OrthoDB" id="1165338at2759"/>
<protein>
    <recommendedName>
        <fullName evidence="2">Factor of DNA methylation 1-5/IDN2 domain-containing protein</fullName>
    </recommendedName>
</protein>
<dbReference type="eggNOG" id="ENOG502QWMB">
    <property type="taxonomic scope" value="Eukaryota"/>
</dbReference>
<name>W9RUE7_9ROSA</name>
<dbReference type="KEGG" id="mnt:21407953"/>
<dbReference type="InterPro" id="IPR045177">
    <property type="entry name" value="FDM1-5/IDN2"/>
</dbReference>
<evidence type="ECO:0000313" key="3">
    <source>
        <dbReference type="EMBL" id="EXC10665.1"/>
    </source>
</evidence>
<proteinExistence type="predicted"/>
<dbReference type="InterPro" id="IPR005379">
    <property type="entry name" value="FDM1-5/IDN2_XH"/>
</dbReference>
<dbReference type="Proteomes" id="UP000030645">
    <property type="component" value="Unassembled WGS sequence"/>
</dbReference>
<dbReference type="AlphaFoldDB" id="W9RUE7"/>
<gene>
    <name evidence="3" type="ORF">L484_025247</name>
</gene>
<evidence type="ECO:0000313" key="4">
    <source>
        <dbReference type="Proteomes" id="UP000030645"/>
    </source>
</evidence>
<evidence type="ECO:0000256" key="1">
    <source>
        <dbReference type="SAM" id="Coils"/>
    </source>
</evidence>
<feature type="domain" description="Factor of DNA methylation 1-5/IDN2" evidence="2">
    <location>
        <begin position="223"/>
        <end position="353"/>
    </location>
</feature>
<dbReference type="GO" id="GO:0080188">
    <property type="term" value="P:gene silencing by siRNA-directed DNA methylation"/>
    <property type="evidence" value="ECO:0007669"/>
    <property type="project" value="InterPro"/>
</dbReference>
<organism evidence="3 4">
    <name type="scientific">Morus notabilis</name>
    <dbReference type="NCBI Taxonomy" id="981085"/>
    <lineage>
        <taxon>Eukaryota</taxon>
        <taxon>Viridiplantae</taxon>
        <taxon>Streptophyta</taxon>
        <taxon>Embryophyta</taxon>
        <taxon>Tracheophyta</taxon>
        <taxon>Spermatophyta</taxon>
        <taxon>Magnoliopsida</taxon>
        <taxon>eudicotyledons</taxon>
        <taxon>Gunneridae</taxon>
        <taxon>Pentapetalae</taxon>
        <taxon>rosids</taxon>
        <taxon>fabids</taxon>
        <taxon>Rosales</taxon>
        <taxon>Moraceae</taxon>
        <taxon>Moreae</taxon>
        <taxon>Morus</taxon>
    </lineage>
</organism>
<accession>W9RUE7</accession>
<dbReference type="PANTHER" id="PTHR21596:SF23">
    <property type="entry name" value="FACTOR OF DNA METHYLATION 4"/>
    <property type="match status" value="1"/>
</dbReference>
<keyword evidence="4" id="KW-1185">Reference proteome</keyword>
<keyword evidence="1" id="KW-0175">Coiled coil</keyword>
<feature type="coiled-coil region" evidence="1">
    <location>
        <begin position="37"/>
        <end position="192"/>
    </location>
</feature>